<dbReference type="InterPro" id="IPR023346">
    <property type="entry name" value="Lysozyme-like_dom_sf"/>
</dbReference>
<keyword evidence="3" id="KW-1185">Reference proteome</keyword>
<evidence type="ECO:0000256" key="1">
    <source>
        <dbReference type="SAM" id="MobiDB-lite"/>
    </source>
</evidence>
<evidence type="ECO:0000313" key="3">
    <source>
        <dbReference type="Proteomes" id="UP000256345"/>
    </source>
</evidence>
<dbReference type="EMBL" id="QUMU01000018">
    <property type="protein sequence ID" value="REG22911.1"/>
    <property type="molecule type" value="Genomic_DNA"/>
</dbReference>
<organism evidence="2 3">
    <name type="scientific">Archangium gephyra</name>
    <dbReference type="NCBI Taxonomy" id="48"/>
    <lineage>
        <taxon>Bacteria</taxon>
        <taxon>Pseudomonadati</taxon>
        <taxon>Myxococcota</taxon>
        <taxon>Myxococcia</taxon>
        <taxon>Myxococcales</taxon>
        <taxon>Cystobacterineae</taxon>
        <taxon>Archangiaceae</taxon>
        <taxon>Archangium</taxon>
    </lineage>
</organism>
<comment type="caution">
    <text evidence="2">The sequence shown here is derived from an EMBL/GenBank/DDBJ whole genome shotgun (WGS) entry which is preliminary data.</text>
</comment>
<evidence type="ECO:0000313" key="2">
    <source>
        <dbReference type="EMBL" id="REG22911.1"/>
    </source>
</evidence>
<sequence>MTGYDGAMSPARPAIVSVVVLLAFLQACGGGGTSVEGYFATLPPGTPLPSGAECAGRVRRSSWEPRPGNATANQTRGQPGVRLEGASDEYNAQYAGRIDGDFTGTTDEIIQWGACKWGLDEDIVRAMAVVESGWRQDELGEDWSTFGIMQVRSSVHAGTYPYTKDSTAYGIDYALAWRRACYEGDFTWMNSPYKHGGYDKGDEWGCVGAWFSGDWYDGDESVPYSGAKPYIQQVKQRLAERSWTRADF</sequence>
<feature type="region of interest" description="Disordered" evidence="1">
    <location>
        <begin position="51"/>
        <end position="81"/>
    </location>
</feature>
<protein>
    <submittedName>
        <fullName evidence="2">Autotransporter family porin</fullName>
    </submittedName>
</protein>
<accession>A0ABX9JN95</accession>
<dbReference type="Proteomes" id="UP000256345">
    <property type="component" value="Unassembled WGS sequence"/>
</dbReference>
<gene>
    <name evidence="2" type="ORF">ATI61_118116</name>
</gene>
<dbReference type="SUPFAM" id="SSF53955">
    <property type="entry name" value="Lysozyme-like"/>
    <property type="match status" value="1"/>
</dbReference>
<dbReference type="Gene3D" id="1.10.530.10">
    <property type="match status" value="1"/>
</dbReference>
<name>A0ABX9JN95_9BACT</name>
<proteinExistence type="predicted"/>
<reference evidence="2 3" key="1">
    <citation type="submission" date="2018-08" db="EMBL/GenBank/DDBJ databases">
        <title>Genomic Encyclopedia of Archaeal and Bacterial Type Strains, Phase II (KMG-II): from individual species to whole genera.</title>
        <authorList>
            <person name="Goeker M."/>
        </authorList>
    </citation>
    <scope>NUCLEOTIDE SEQUENCE [LARGE SCALE GENOMIC DNA]</scope>
    <source>
        <strain evidence="2 3">DSM 2261</strain>
    </source>
</reference>